<feature type="binding site" evidence="8">
    <location>
        <position position="297"/>
    </location>
    <ligand>
        <name>L-glutamine</name>
        <dbReference type="ChEBI" id="CHEBI:58359"/>
    </ligand>
</feature>
<evidence type="ECO:0000256" key="7">
    <source>
        <dbReference type="ARBA" id="ARBA00048816"/>
    </source>
</evidence>
<dbReference type="Proteomes" id="UP000717624">
    <property type="component" value="Unassembled WGS sequence"/>
</dbReference>
<dbReference type="InterPro" id="IPR029062">
    <property type="entry name" value="Class_I_gatase-like"/>
</dbReference>
<feature type="domain" description="Carbamoyl-phosphate synthase small subunit N-terminal" evidence="9">
    <location>
        <begin position="9"/>
        <end position="139"/>
    </location>
</feature>
<feature type="binding site" evidence="8">
    <location>
        <position position="257"/>
    </location>
    <ligand>
        <name>L-glutamine</name>
        <dbReference type="ChEBI" id="CHEBI:58359"/>
    </ligand>
</feature>
<feature type="binding site" evidence="8">
    <location>
        <position position="53"/>
    </location>
    <ligand>
        <name>L-glutamine</name>
        <dbReference type="ChEBI" id="CHEBI:58359"/>
    </ligand>
</feature>
<keyword evidence="11" id="KW-1185">Reference proteome</keyword>
<feature type="binding site" evidence="8">
    <location>
        <position position="228"/>
    </location>
    <ligand>
        <name>L-glutamine</name>
        <dbReference type="ChEBI" id="CHEBI:58359"/>
    </ligand>
</feature>
<feature type="active site" evidence="8">
    <location>
        <position position="340"/>
    </location>
</feature>
<keyword evidence="6 8" id="KW-0315">Glutamine amidotransferase</keyword>
<name>A0A938Y329_9BACL</name>
<dbReference type="GO" id="GO:0005524">
    <property type="term" value="F:ATP binding"/>
    <property type="evidence" value="ECO:0007669"/>
    <property type="project" value="UniProtKB-UniRule"/>
</dbReference>
<dbReference type="EMBL" id="JAFBEB010000012">
    <property type="protein sequence ID" value="MBM7591464.1"/>
    <property type="molecule type" value="Genomic_DNA"/>
</dbReference>
<keyword evidence="3 8" id="KW-0436">Ligase</keyword>
<sequence>MNLYNKSYGPGYLTLEDGQVFTGTLYGAPMAGFGEVVFQTGMTGYQEVMTDPSFAGQIVTFTYPLIGNYGINDVDNEALRPALAGMLVSELCEQPSHYRGKYSLADIAEHYSFPILAGVDTRTITKLVRSEGDVFGVIADCPLTVEQVAGFRTKHRKKSLVANVSRPQTERFSGNGEHVVVLDLGMKQSILDALLARGCRVTVVPFDTTFAQLEALQPDGLVLTNGPGDPADLRNYCSEWRKAVERFPTLGICLGHQMIALMYGAQTGRLAYGHRGSNHPVKELNSGKVYITSQNHGYVVKEETLDKRQLTVTYRNVNDGTVEGLRHLELPIMSVQFHPEAHPGPSDTSFIFDQFLQMMRIMGAKHYA</sequence>
<dbReference type="HAMAP" id="MF_01209">
    <property type="entry name" value="CPSase_S_chain"/>
    <property type="match status" value="1"/>
</dbReference>
<evidence type="ECO:0000313" key="10">
    <source>
        <dbReference type="EMBL" id="MBM7591464.1"/>
    </source>
</evidence>
<dbReference type="InterPro" id="IPR006274">
    <property type="entry name" value="CarbamoylP_synth_ssu"/>
</dbReference>
<keyword evidence="5 8" id="KW-0067">ATP-binding</keyword>
<comment type="function">
    <text evidence="8">Small subunit of the glutamine-dependent carbamoyl phosphate synthetase (CPSase). CPSase catalyzes the formation of carbamoyl phosphate from the ammonia moiety of glutamine, carbonate, and phosphate donated by ATP, constituting the first step of 2 biosynthetic pathways, one leading to arginine and/or urea and the other to pyrimidine nucleotides. The small subunit (glutamine amidotransferase) binds and cleaves glutamine to supply the large subunit with the substrate ammonia.</text>
</comment>
<organism evidence="10 11">
    <name type="scientific">Brevibacillus fulvus</name>
    <dbReference type="NCBI Taxonomy" id="1125967"/>
    <lineage>
        <taxon>Bacteria</taxon>
        <taxon>Bacillati</taxon>
        <taxon>Bacillota</taxon>
        <taxon>Bacilli</taxon>
        <taxon>Bacillales</taxon>
        <taxon>Paenibacillaceae</taxon>
        <taxon>Brevibacillus</taxon>
    </lineage>
</organism>
<feature type="active site" description="Nucleophile" evidence="8">
    <location>
        <position position="253"/>
    </location>
</feature>
<dbReference type="PRINTS" id="PR00096">
    <property type="entry name" value="GATASE"/>
</dbReference>
<dbReference type="InterPro" id="IPR002474">
    <property type="entry name" value="CarbamoylP_synth_ssu_N"/>
</dbReference>
<evidence type="ECO:0000313" key="11">
    <source>
        <dbReference type="Proteomes" id="UP000717624"/>
    </source>
</evidence>
<dbReference type="Pfam" id="PF00117">
    <property type="entry name" value="GATase"/>
    <property type="match status" value="1"/>
</dbReference>
<reference evidence="10" key="1">
    <citation type="submission" date="2021-01" db="EMBL/GenBank/DDBJ databases">
        <title>Genomic Encyclopedia of Type Strains, Phase IV (KMG-IV): sequencing the most valuable type-strain genomes for metagenomic binning, comparative biology and taxonomic classification.</title>
        <authorList>
            <person name="Goeker M."/>
        </authorList>
    </citation>
    <scope>NUCLEOTIDE SEQUENCE</scope>
    <source>
        <strain evidence="10">DSM 25523</strain>
    </source>
</reference>
<dbReference type="Pfam" id="PF00988">
    <property type="entry name" value="CPSase_sm_chain"/>
    <property type="match status" value="1"/>
</dbReference>
<comment type="pathway">
    <text evidence="8">Pyrimidine metabolism; UMP biosynthesis via de novo pathway; (S)-dihydroorotate from bicarbonate: step 1/3.</text>
</comment>
<comment type="catalytic activity">
    <reaction evidence="7 8">
        <text>hydrogencarbonate + L-glutamine + 2 ATP + H2O = carbamoyl phosphate + L-glutamate + 2 ADP + phosphate + 2 H(+)</text>
        <dbReference type="Rhea" id="RHEA:18633"/>
        <dbReference type="ChEBI" id="CHEBI:15377"/>
        <dbReference type="ChEBI" id="CHEBI:15378"/>
        <dbReference type="ChEBI" id="CHEBI:17544"/>
        <dbReference type="ChEBI" id="CHEBI:29985"/>
        <dbReference type="ChEBI" id="CHEBI:30616"/>
        <dbReference type="ChEBI" id="CHEBI:43474"/>
        <dbReference type="ChEBI" id="CHEBI:58228"/>
        <dbReference type="ChEBI" id="CHEBI:58359"/>
        <dbReference type="ChEBI" id="CHEBI:456216"/>
        <dbReference type="EC" id="6.3.5.5"/>
    </reaction>
</comment>
<dbReference type="PRINTS" id="PR00099">
    <property type="entry name" value="CPSGATASE"/>
</dbReference>
<dbReference type="InterPro" id="IPR035686">
    <property type="entry name" value="CPSase_GATase1"/>
</dbReference>
<feature type="binding site" evidence="8">
    <location>
        <position position="295"/>
    </location>
    <ligand>
        <name>L-glutamine</name>
        <dbReference type="ChEBI" id="CHEBI:58359"/>
    </ligand>
</feature>
<evidence type="ECO:0000256" key="2">
    <source>
        <dbReference type="ARBA" id="ARBA00007800"/>
    </source>
</evidence>
<keyword evidence="8" id="KW-0055">Arginine biosynthesis</keyword>
<gene>
    <name evidence="8" type="primary">carA</name>
    <name evidence="10" type="ORF">JOD01_003115</name>
</gene>
<evidence type="ECO:0000256" key="1">
    <source>
        <dbReference type="ARBA" id="ARBA00005077"/>
    </source>
</evidence>
<dbReference type="AlphaFoldDB" id="A0A938Y329"/>
<dbReference type="PROSITE" id="PS51273">
    <property type="entry name" value="GATASE_TYPE_1"/>
    <property type="match status" value="1"/>
</dbReference>
<comment type="caution">
    <text evidence="10">The sequence shown here is derived from an EMBL/GenBank/DDBJ whole genome shotgun (WGS) entry which is preliminary data.</text>
</comment>
<proteinExistence type="inferred from homology"/>
<dbReference type="RefSeq" id="WP_204519175.1">
    <property type="nucleotide sequence ID" value="NZ_BAABIN010000019.1"/>
</dbReference>
<dbReference type="PRINTS" id="PR00097">
    <property type="entry name" value="ANTSNTHASEII"/>
</dbReference>
<dbReference type="InterPro" id="IPR017926">
    <property type="entry name" value="GATASE"/>
</dbReference>
<comment type="catalytic activity">
    <reaction evidence="8">
        <text>L-glutamine + H2O = L-glutamate + NH4(+)</text>
        <dbReference type="Rhea" id="RHEA:15889"/>
        <dbReference type="ChEBI" id="CHEBI:15377"/>
        <dbReference type="ChEBI" id="CHEBI:28938"/>
        <dbReference type="ChEBI" id="CHEBI:29985"/>
        <dbReference type="ChEBI" id="CHEBI:58359"/>
    </reaction>
</comment>
<dbReference type="Gene3D" id="3.50.30.20">
    <property type="entry name" value="Carbamoyl-phosphate synthase small subunit, N-terminal domain"/>
    <property type="match status" value="1"/>
</dbReference>
<dbReference type="InterPro" id="IPR050472">
    <property type="entry name" value="Anth_synth/Amidotransfase"/>
</dbReference>
<dbReference type="Gene3D" id="3.40.50.880">
    <property type="match status" value="1"/>
</dbReference>
<feature type="binding site" evidence="8">
    <location>
        <position position="254"/>
    </location>
    <ligand>
        <name>L-glutamine</name>
        <dbReference type="ChEBI" id="CHEBI:58359"/>
    </ligand>
</feature>
<evidence type="ECO:0000259" key="9">
    <source>
        <dbReference type="SMART" id="SM01097"/>
    </source>
</evidence>
<dbReference type="SMART" id="SM01097">
    <property type="entry name" value="CPSase_sm_chain"/>
    <property type="match status" value="1"/>
</dbReference>
<keyword evidence="8" id="KW-0028">Amino-acid biosynthesis</keyword>
<evidence type="ECO:0000256" key="8">
    <source>
        <dbReference type="HAMAP-Rule" id="MF_01209"/>
    </source>
</evidence>
<dbReference type="PANTHER" id="PTHR43418">
    <property type="entry name" value="MULTIFUNCTIONAL TRYPTOPHAN BIOSYNTHESIS PROTEIN-RELATED"/>
    <property type="match status" value="1"/>
</dbReference>
<feature type="region of interest" description="CPSase" evidence="8">
    <location>
        <begin position="1"/>
        <end position="177"/>
    </location>
</feature>
<dbReference type="SUPFAM" id="SSF52021">
    <property type="entry name" value="Carbamoyl phosphate synthetase, small subunit N-terminal domain"/>
    <property type="match status" value="1"/>
</dbReference>
<dbReference type="EC" id="6.3.5.5" evidence="8"/>
<dbReference type="GO" id="GO:0004088">
    <property type="term" value="F:carbamoyl-phosphate synthase (glutamine-hydrolyzing) activity"/>
    <property type="evidence" value="ECO:0007669"/>
    <property type="project" value="UniProtKB-UniRule"/>
</dbReference>
<keyword evidence="8" id="KW-0665">Pyrimidine biosynthesis</keyword>
<dbReference type="NCBIfam" id="TIGR01368">
    <property type="entry name" value="CPSaseIIsmall"/>
    <property type="match status" value="1"/>
</dbReference>
<dbReference type="NCBIfam" id="NF009475">
    <property type="entry name" value="PRK12838.1"/>
    <property type="match status" value="1"/>
</dbReference>
<dbReference type="GO" id="GO:0006207">
    <property type="term" value="P:'de novo' pyrimidine nucleobase biosynthetic process"/>
    <property type="evidence" value="ECO:0007669"/>
    <property type="project" value="InterPro"/>
</dbReference>
<comment type="subunit">
    <text evidence="8">Composed of two chains; the small (or glutamine) chain promotes the hydrolysis of glutamine to ammonia, which is used by the large (or ammonia) chain to synthesize carbamoyl phosphate. Tetramer of heterodimers (alpha,beta)4.</text>
</comment>
<feature type="binding site" evidence="8">
    <location>
        <position position="226"/>
    </location>
    <ligand>
        <name>L-glutamine</name>
        <dbReference type="ChEBI" id="CHEBI:58359"/>
    </ligand>
</feature>
<dbReference type="GO" id="GO:0006526">
    <property type="term" value="P:L-arginine biosynthetic process"/>
    <property type="evidence" value="ECO:0007669"/>
    <property type="project" value="UniProtKB-UniRule"/>
</dbReference>
<dbReference type="PANTHER" id="PTHR43418:SF7">
    <property type="entry name" value="CARBAMOYL-PHOSPHATE SYNTHASE SMALL CHAIN"/>
    <property type="match status" value="1"/>
</dbReference>
<comment type="similarity">
    <text evidence="2 8">Belongs to the CarA family.</text>
</comment>
<dbReference type="GO" id="GO:0006541">
    <property type="term" value="P:glutamine metabolic process"/>
    <property type="evidence" value="ECO:0007669"/>
    <property type="project" value="InterPro"/>
</dbReference>
<evidence type="ECO:0000256" key="4">
    <source>
        <dbReference type="ARBA" id="ARBA00022741"/>
    </source>
</evidence>
<dbReference type="SUPFAM" id="SSF52317">
    <property type="entry name" value="Class I glutamine amidotransferase-like"/>
    <property type="match status" value="1"/>
</dbReference>
<protein>
    <recommendedName>
        <fullName evidence="8">Carbamoyl phosphate synthase small chain</fullName>
        <ecNumber evidence="8">6.3.5.5</ecNumber>
    </recommendedName>
    <alternativeName>
        <fullName evidence="8">Carbamoyl phosphate synthetase glutamine chain</fullName>
    </alternativeName>
</protein>
<comment type="pathway">
    <text evidence="1 8">Amino-acid biosynthesis; L-arginine biosynthesis; carbamoyl phosphate from bicarbonate: step 1/1.</text>
</comment>
<feature type="binding site" evidence="8">
    <location>
        <position position="298"/>
    </location>
    <ligand>
        <name>L-glutamine</name>
        <dbReference type="ChEBI" id="CHEBI:58359"/>
    </ligand>
</feature>
<evidence type="ECO:0000256" key="6">
    <source>
        <dbReference type="ARBA" id="ARBA00022962"/>
    </source>
</evidence>
<keyword evidence="4 8" id="KW-0547">Nucleotide-binding</keyword>
<dbReference type="InterPro" id="IPR036480">
    <property type="entry name" value="CarbP_synth_ssu_N_sf"/>
</dbReference>
<dbReference type="GO" id="GO:0044205">
    <property type="term" value="P:'de novo' UMP biosynthetic process"/>
    <property type="evidence" value="ECO:0007669"/>
    <property type="project" value="UniProtKB-UniRule"/>
</dbReference>
<dbReference type="CDD" id="cd01744">
    <property type="entry name" value="GATase1_CPSase"/>
    <property type="match status" value="1"/>
</dbReference>
<feature type="active site" evidence="8">
    <location>
        <position position="338"/>
    </location>
</feature>
<evidence type="ECO:0000256" key="3">
    <source>
        <dbReference type="ARBA" id="ARBA00022598"/>
    </source>
</evidence>
<accession>A0A938Y329</accession>
<evidence type="ECO:0000256" key="5">
    <source>
        <dbReference type="ARBA" id="ARBA00022840"/>
    </source>
</evidence>